<reference evidence="5" key="3">
    <citation type="journal article" date="2006" name="Mol. Biol. Evol.">
        <title>Evolution of the terminal regions of the Streptomyces linear chromosome.</title>
        <authorList>
            <person name="Choulet F."/>
            <person name="Aigle B."/>
            <person name="Gallois A."/>
            <person name="Mangenot S."/>
            <person name="Gerbaud C."/>
            <person name="Truong C."/>
            <person name="Francou F.X."/>
            <person name="Fourrier C."/>
            <person name="Guerineau M."/>
            <person name="Decaris B."/>
            <person name="Barbe V."/>
            <person name="Pernodet J.L."/>
            <person name="Leblond P."/>
        </authorList>
    </citation>
    <scope>NUCLEOTIDE SEQUENCE</scope>
    <source>
        <strain evidence="5">ATCC 23877</strain>
    </source>
</reference>
<dbReference type="AlphaFoldDB" id="Q1RR53"/>
<sequence>MGHRYYDPTLGRFTQPDPSGQEKNAYLYAEGDPVNGIDPSGLYSIDDLVTDISIIGGSAGAGAGIGGGACFFGPQACGVGVGIGGFVGGAFGVGVVVGRHIA</sequence>
<evidence type="ECO:0000313" key="6">
    <source>
        <dbReference type="Proteomes" id="UP000061018"/>
    </source>
</evidence>
<dbReference type="EMBL" id="CP012382">
    <property type="protein sequence ID" value="AKZ60665.1"/>
    <property type="molecule type" value="Genomic_DNA"/>
</dbReference>
<dbReference type="Gene3D" id="2.180.10.10">
    <property type="entry name" value="RHS repeat-associated core"/>
    <property type="match status" value="1"/>
</dbReference>
<name>Q1RR53_STRA7</name>
<proteinExistence type="predicted"/>
<dbReference type="EMBL" id="CP012382">
    <property type="protein sequence ID" value="AKZ53094.1"/>
    <property type="molecule type" value="Genomic_DNA"/>
</dbReference>
<dbReference type="KEGG" id="samb:SAM23877_7624"/>
<evidence type="ECO:0000313" key="2">
    <source>
        <dbReference type="EMBL" id="AKZ53094.1"/>
    </source>
</evidence>
<dbReference type="EMBL" id="AM238663">
    <property type="protein sequence ID" value="CAJ89020.1"/>
    <property type="molecule type" value="Genomic_DNA"/>
</dbReference>
<dbReference type="EMBL" id="AJ937740">
    <property type="protein sequence ID" value="CAI77961.1"/>
    <property type="molecule type" value="Genomic_DNA"/>
</dbReference>
<gene>
    <name evidence="2" type="ORF">SAM23877_0045</name>
    <name evidence="3" type="ORF">SAM23877_7624</name>
    <name evidence="4" type="ORF">SAMT0032</name>
    <name evidence="5" type="ORF">SAMT0033</name>
</gene>
<reference evidence="5" key="2">
    <citation type="journal article" date="2006" name="Microbiology (Mosc.)">
        <title>Multiple biosynthetic and uptake systems mediate siderophore-dependent iron acquisition in Streptomyces coelicolor A3(2) and Streptomyces ambofaciens ATCC 23877.</title>
        <authorList>
            <person name="Barona-Gomez F."/>
            <person name="Lautru S."/>
            <person name="Francou F.X."/>
            <person name="Leblond P."/>
            <person name="Pernodet J.L."/>
            <person name="Challis G.L."/>
        </authorList>
    </citation>
    <scope>NUCLEOTIDE SEQUENCE</scope>
    <source>
        <strain evidence="5">ATCC 23877</strain>
    </source>
</reference>
<evidence type="ECO:0000313" key="4">
    <source>
        <dbReference type="EMBL" id="CAI78235.1"/>
    </source>
</evidence>
<dbReference type="NCBIfam" id="TIGR03696">
    <property type="entry name" value="Rhs_assc_core"/>
    <property type="match status" value="1"/>
</dbReference>
<dbReference type="EMBL" id="AM238664">
    <property type="protein sequence ID" value="CAJ87742.1"/>
    <property type="molecule type" value="Genomic_DNA"/>
</dbReference>
<reference evidence="6" key="4">
    <citation type="journal article" date="2015" name="J. Biotechnol.">
        <title>Complete genome sequence of Streptomyces ambofaciens ATCC 23877, the spiramycin producer.</title>
        <authorList>
            <person name="Thibessard A."/>
            <person name="Haas D."/>
            <person name="Gerbaud C."/>
            <person name="Aigle B."/>
            <person name="Lautru S."/>
            <person name="Pernodet J.L."/>
            <person name="Leblond P."/>
        </authorList>
    </citation>
    <scope>NUCLEOTIDE SEQUENCE [LARGE SCALE GENOMIC DNA]</scope>
    <source>
        <strain evidence="6">ATCC 23877 / 3486 / DSM 40053 / JCM 4204 / NBRC 12836 / NRRL B-2516</strain>
    </source>
</reference>
<dbReference type="EMBL" id="AJ937741">
    <property type="protein sequence ID" value="CAI78235.1"/>
    <property type="molecule type" value="Genomic_DNA"/>
</dbReference>
<dbReference type="InterPro" id="IPR022385">
    <property type="entry name" value="Rhs_assc_core"/>
</dbReference>
<dbReference type="Proteomes" id="UP000061018">
    <property type="component" value="Chromosome"/>
</dbReference>
<reference evidence="2" key="5">
    <citation type="submission" date="2015-07" db="EMBL/GenBank/DDBJ databases">
        <title>Complete genome sequence of Streptomyces ambofaciens ATCC 23877, the spiramycin producer.</title>
        <authorList>
            <person name="Thibessard A."/>
            <person name="Haas D."/>
            <person name="Gerbaud C."/>
            <person name="Aigle B."/>
            <person name="Lautru S."/>
            <person name="Pernodet J.-L."/>
            <person name="Leblond P."/>
        </authorList>
    </citation>
    <scope>NUCLEOTIDE SEQUENCE [LARGE SCALE GENOMIC DNA]</scope>
    <source>
        <strain evidence="2">ATCC 23877</strain>
    </source>
</reference>
<accession>Q1RR53</accession>
<organism evidence="4">
    <name type="scientific">Streptomyces ambofaciens (strain ATCC 23877 / 3486 / DSM 40053 / JCM 4204 / NBRC 12836 / NRRL B-2516)</name>
    <dbReference type="NCBI Taxonomy" id="278992"/>
    <lineage>
        <taxon>Bacteria</taxon>
        <taxon>Bacillati</taxon>
        <taxon>Actinomycetota</taxon>
        <taxon>Actinomycetes</taxon>
        <taxon>Kitasatosporales</taxon>
        <taxon>Streptomycetaceae</taxon>
        <taxon>Streptomyces</taxon>
    </lineage>
</organism>
<reference evidence="4" key="1">
    <citation type="journal article" date="2006" name="J. Bacteriol.">
        <title>Intraspecific variability of the terminal inverted repeats of the linear chromosome of Streptomyces ambofaciens.</title>
        <authorList>
            <person name="Choulet F."/>
            <person name="Gallois A."/>
            <person name="Aigle B."/>
            <person name="Mangenot S."/>
            <person name="Gerbaud C."/>
            <person name="Truong C."/>
            <person name="Francou F.X."/>
            <person name="Borges F."/>
            <person name="Fourrier C."/>
            <person name="Guerineau M."/>
            <person name="Decaris B."/>
            <person name="Barbe V."/>
            <person name="Pernodet J.L."/>
            <person name="Leblond P."/>
        </authorList>
    </citation>
    <scope>NUCLEOTIDE SEQUENCE</scope>
    <source>
        <strain evidence="4">ATCC 23877</strain>
    </source>
</reference>
<evidence type="ECO:0000313" key="5">
    <source>
        <dbReference type="EMBL" id="CAJ87742.1"/>
    </source>
</evidence>
<dbReference type="KEGG" id="samb:SAM23877_0045"/>
<evidence type="ECO:0000256" key="1">
    <source>
        <dbReference type="SAM" id="MobiDB-lite"/>
    </source>
</evidence>
<protein>
    <submittedName>
        <fullName evidence="4">Putative secreted protein</fullName>
    </submittedName>
</protein>
<evidence type="ECO:0000313" key="3">
    <source>
        <dbReference type="EMBL" id="AKZ60665.1"/>
    </source>
</evidence>
<feature type="region of interest" description="Disordered" evidence="1">
    <location>
        <begin position="1"/>
        <end position="22"/>
    </location>
</feature>